<name>A0A8X6UNV3_NEPPI</name>
<feature type="non-terminal residue" evidence="1">
    <location>
        <position position="1"/>
    </location>
</feature>
<gene>
    <name evidence="1" type="ORF">NPIL_44681</name>
</gene>
<evidence type="ECO:0000313" key="1">
    <source>
        <dbReference type="EMBL" id="GFU42481.1"/>
    </source>
</evidence>
<dbReference type="EMBL" id="BMAW01132182">
    <property type="protein sequence ID" value="GFU42481.1"/>
    <property type="molecule type" value="Genomic_DNA"/>
</dbReference>
<comment type="caution">
    <text evidence="1">The sequence shown here is derived from an EMBL/GenBank/DDBJ whole genome shotgun (WGS) entry which is preliminary data.</text>
</comment>
<organism evidence="1 2">
    <name type="scientific">Nephila pilipes</name>
    <name type="common">Giant wood spider</name>
    <name type="synonym">Nephila maculata</name>
    <dbReference type="NCBI Taxonomy" id="299642"/>
    <lineage>
        <taxon>Eukaryota</taxon>
        <taxon>Metazoa</taxon>
        <taxon>Ecdysozoa</taxon>
        <taxon>Arthropoda</taxon>
        <taxon>Chelicerata</taxon>
        <taxon>Arachnida</taxon>
        <taxon>Araneae</taxon>
        <taxon>Araneomorphae</taxon>
        <taxon>Entelegynae</taxon>
        <taxon>Araneoidea</taxon>
        <taxon>Nephilidae</taxon>
        <taxon>Nephila</taxon>
    </lineage>
</organism>
<sequence length="75" mass="8140">SIANVINKCDVDKCEALSPSGFLVNTNFLPSEEDLSDYIASVDCFMTWIVEGPATGCMDAEEESNSSPDEEELCL</sequence>
<dbReference type="AlphaFoldDB" id="A0A8X6UNV3"/>
<evidence type="ECO:0000313" key="2">
    <source>
        <dbReference type="Proteomes" id="UP000887013"/>
    </source>
</evidence>
<reference evidence="1" key="1">
    <citation type="submission" date="2020-08" db="EMBL/GenBank/DDBJ databases">
        <title>Multicomponent nature underlies the extraordinary mechanical properties of spider dragline silk.</title>
        <authorList>
            <person name="Kono N."/>
            <person name="Nakamura H."/>
            <person name="Mori M."/>
            <person name="Yoshida Y."/>
            <person name="Ohtoshi R."/>
            <person name="Malay A.D."/>
            <person name="Moran D.A.P."/>
            <person name="Tomita M."/>
            <person name="Numata K."/>
            <person name="Arakawa K."/>
        </authorList>
    </citation>
    <scope>NUCLEOTIDE SEQUENCE</scope>
</reference>
<accession>A0A8X6UNV3</accession>
<proteinExistence type="predicted"/>
<dbReference type="Proteomes" id="UP000887013">
    <property type="component" value="Unassembled WGS sequence"/>
</dbReference>
<protein>
    <submittedName>
        <fullName evidence="1">Uncharacterized protein</fullName>
    </submittedName>
</protein>
<keyword evidence="2" id="KW-1185">Reference proteome</keyword>